<gene>
    <name evidence="2" type="ORF">PAHAL_1G376100</name>
</gene>
<protein>
    <submittedName>
        <fullName evidence="2">Uncharacterized protein</fullName>
    </submittedName>
</protein>
<dbReference type="Gramene" id="PVH66887">
    <property type="protein sequence ID" value="PVH66887"/>
    <property type="gene ID" value="PAHAL_1G376100"/>
</dbReference>
<dbReference type="Proteomes" id="UP000243499">
    <property type="component" value="Chromosome 1"/>
</dbReference>
<feature type="region of interest" description="Disordered" evidence="1">
    <location>
        <begin position="50"/>
        <end position="105"/>
    </location>
</feature>
<feature type="compositionally biased region" description="Polar residues" evidence="1">
    <location>
        <begin position="132"/>
        <end position="141"/>
    </location>
</feature>
<name>A0A2T8KXH7_9POAL</name>
<proteinExistence type="predicted"/>
<feature type="compositionally biased region" description="Pro residues" evidence="1">
    <location>
        <begin position="159"/>
        <end position="168"/>
    </location>
</feature>
<feature type="region of interest" description="Disordered" evidence="1">
    <location>
        <begin position="132"/>
        <end position="178"/>
    </location>
</feature>
<evidence type="ECO:0000256" key="1">
    <source>
        <dbReference type="SAM" id="MobiDB-lite"/>
    </source>
</evidence>
<dbReference type="AlphaFoldDB" id="A0A2T8KXH7"/>
<evidence type="ECO:0000313" key="2">
    <source>
        <dbReference type="EMBL" id="PVH66887.1"/>
    </source>
</evidence>
<feature type="compositionally biased region" description="Polar residues" evidence="1">
    <location>
        <begin position="58"/>
        <end position="68"/>
    </location>
</feature>
<dbReference type="EMBL" id="CM008046">
    <property type="protein sequence ID" value="PVH66887.1"/>
    <property type="molecule type" value="Genomic_DNA"/>
</dbReference>
<reference evidence="2" key="1">
    <citation type="submission" date="2018-04" db="EMBL/GenBank/DDBJ databases">
        <title>WGS assembly of Panicum hallii.</title>
        <authorList>
            <person name="Lovell J."/>
            <person name="Jenkins J."/>
            <person name="Lowry D."/>
            <person name="Mamidi S."/>
            <person name="Sreedasyam A."/>
            <person name="Weng X."/>
            <person name="Barry K."/>
            <person name="Bonette J."/>
            <person name="Campitelli B."/>
            <person name="Daum C."/>
            <person name="Gordon S."/>
            <person name="Gould B."/>
            <person name="Lipzen A."/>
            <person name="Macqueen A."/>
            <person name="Palacio-Mejia J."/>
            <person name="Plott C."/>
            <person name="Shakirov E."/>
            <person name="Shu S."/>
            <person name="Yoshinaga Y."/>
            <person name="Zane M."/>
            <person name="Rokhsar D."/>
            <person name="Grimwood J."/>
            <person name="Schmutz J."/>
            <person name="Juenger T."/>
        </authorList>
    </citation>
    <scope>NUCLEOTIDE SEQUENCE [LARGE SCALE GENOMIC DNA]</scope>
    <source>
        <strain evidence="2">FIL2</strain>
    </source>
</reference>
<accession>A0A2T8KXH7</accession>
<organism evidence="2">
    <name type="scientific">Panicum hallii</name>
    <dbReference type="NCBI Taxonomy" id="206008"/>
    <lineage>
        <taxon>Eukaryota</taxon>
        <taxon>Viridiplantae</taxon>
        <taxon>Streptophyta</taxon>
        <taxon>Embryophyta</taxon>
        <taxon>Tracheophyta</taxon>
        <taxon>Spermatophyta</taxon>
        <taxon>Magnoliopsida</taxon>
        <taxon>Liliopsida</taxon>
        <taxon>Poales</taxon>
        <taxon>Poaceae</taxon>
        <taxon>PACMAD clade</taxon>
        <taxon>Panicoideae</taxon>
        <taxon>Panicodae</taxon>
        <taxon>Paniceae</taxon>
        <taxon>Panicinae</taxon>
        <taxon>Panicum</taxon>
        <taxon>Panicum sect. Panicum</taxon>
    </lineage>
</organism>
<sequence length="178" mass="20244">MIYLLSLMRDNYSSTYLINLFLLCYRLMNLFARTSIPIPCPRSIRRFLGQAPQRHQSRPAQTQTNAARPTSEFDRLHRSLPPLPLAAGAPRRHDRERIRHHHHLTKVGYRNRRRIEYPPHIIVPTSPCSFCASTSPPTRASATKPGGDRSSAAGDLTPREPPAVPPPFRRLADPLRSK</sequence>